<dbReference type="Gene3D" id="3.30.160.60">
    <property type="entry name" value="Classic Zinc Finger"/>
    <property type="match status" value="4"/>
</dbReference>
<protein>
    <recommendedName>
        <fullName evidence="7">C2H2-type domain-containing protein</fullName>
    </recommendedName>
</protein>
<feature type="domain" description="C2H2-type" evidence="7">
    <location>
        <begin position="375"/>
        <end position="403"/>
    </location>
</feature>
<evidence type="ECO:0000313" key="8">
    <source>
        <dbReference type="EnsemblMetazoa" id="AALFPA23_018665.P27386"/>
    </source>
</evidence>
<proteinExistence type="predicted"/>
<evidence type="ECO:0000256" key="3">
    <source>
        <dbReference type="ARBA" id="ARBA00022771"/>
    </source>
</evidence>
<keyword evidence="3 5" id="KW-0863">Zinc-finger</keyword>
<evidence type="ECO:0000256" key="1">
    <source>
        <dbReference type="ARBA" id="ARBA00022723"/>
    </source>
</evidence>
<evidence type="ECO:0000259" key="7">
    <source>
        <dbReference type="PROSITE" id="PS50157"/>
    </source>
</evidence>
<organism evidence="8 9">
    <name type="scientific">Aedes albopictus</name>
    <name type="common">Asian tiger mosquito</name>
    <name type="synonym">Stegomyia albopicta</name>
    <dbReference type="NCBI Taxonomy" id="7160"/>
    <lineage>
        <taxon>Eukaryota</taxon>
        <taxon>Metazoa</taxon>
        <taxon>Ecdysozoa</taxon>
        <taxon>Arthropoda</taxon>
        <taxon>Hexapoda</taxon>
        <taxon>Insecta</taxon>
        <taxon>Pterygota</taxon>
        <taxon>Neoptera</taxon>
        <taxon>Endopterygota</taxon>
        <taxon>Diptera</taxon>
        <taxon>Nematocera</taxon>
        <taxon>Culicoidea</taxon>
        <taxon>Culicidae</taxon>
        <taxon>Culicinae</taxon>
        <taxon>Aedini</taxon>
        <taxon>Aedes</taxon>
        <taxon>Stegomyia</taxon>
    </lineage>
</organism>
<dbReference type="PROSITE" id="PS50157">
    <property type="entry name" value="ZINC_FINGER_C2H2_2"/>
    <property type="match status" value="5"/>
</dbReference>
<feature type="compositionally biased region" description="Polar residues" evidence="6">
    <location>
        <begin position="191"/>
        <end position="201"/>
    </location>
</feature>
<evidence type="ECO:0000256" key="5">
    <source>
        <dbReference type="PROSITE-ProRule" id="PRU00042"/>
    </source>
</evidence>
<accession>A0ABM1ZHV0</accession>
<feature type="domain" description="C2H2-type" evidence="7">
    <location>
        <begin position="302"/>
        <end position="328"/>
    </location>
</feature>
<keyword evidence="1" id="KW-0479">Metal-binding</keyword>
<dbReference type="RefSeq" id="XP_019541496.2">
    <property type="nucleotide sequence ID" value="XM_019685951.3"/>
</dbReference>
<reference evidence="9" key="1">
    <citation type="journal article" date="2015" name="Proc. Natl. Acad. Sci. U.S.A.">
        <title>Genome sequence of the Asian Tiger mosquito, Aedes albopictus, reveals insights into its biology, genetics, and evolution.</title>
        <authorList>
            <person name="Chen X.G."/>
            <person name="Jiang X."/>
            <person name="Gu J."/>
            <person name="Xu M."/>
            <person name="Wu Y."/>
            <person name="Deng Y."/>
            <person name="Zhang C."/>
            <person name="Bonizzoni M."/>
            <person name="Dermauw W."/>
            <person name="Vontas J."/>
            <person name="Armbruster P."/>
            <person name="Huang X."/>
            <person name="Yang Y."/>
            <person name="Zhang H."/>
            <person name="He W."/>
            <person name="Peng H."/>
            <person name="Liu Y."/>
            <person name="Wu K."/>
            <person name="Chen J."/>
            <person name="Lirakis M."/>
            <person name="Topalis P."/>
            <person name="Van Leeuwen T."/>
            <person name="Hall A.B."/>
            <person name="Jiang X."/>
            <person name="Thorpe C."/>
            <person name="Mueller R.L."/>
            <person name="Sun C."/>
            <person name="Waterhouse R.M."/>
            <person name="Yan G."/>
            <person name="Tu Z.J."/>
            <person name="Fang X."/>
            <person name="James A.A."/>
        </authorList>
    </citation>
    <scope>NUCLEOTIDE SEQUENCE [LARGE SCALE GENOMIC DNA]</scope>
    <source>
        <strain evidence="9">Foshan</strain>
    </source>
</reference>
<reference evidence="8" key="2">
    <citation type="submission" date="2025-05" db="UniProtKB">
        <authorList>
            <consortium name="EnsemblMetazoa"/>
        </authorList>
    </citation>
    <scope>IDENTIFICATION</scope>
    <source>
        <strain evidence="8">Foshan</strain>
    </source>
</reference>
<dbReference type="Proteomes" id="UP000069940">
    <property type="component" value="Unassembled WGS sequence"/>
</dbReference>
<feature type="domain" description="C2H2-type" evidence="7">
    <location>
        <begin position="329"/>
        <end position="357"/>
    </location>
</feature>
<feature type="domain" description="C2H2-type" evidence="7">
    <location>
        <begin position="423"/>
        <end position="451"/>
    </location>
</feature>
<keyword evidence="2" id="KW-0677">Repeat</keyword>
<evidence type="ECO:0000256" key="6">
    <source>
        <dbReference type="SAM" id="MobiDB-lite"/>
    </source>
</evidence>
<dbReference type="PANTHER" id="PTHR24379">
    <property type="entry name" value="KRAB AND ZINC FINGER DOMAIN-CONTAINING"/>
    <property type="match status" value="1"/>
</dbReference>
<evidence type="ECO:0000256" key="4">
    <source>
        <dbReference type="ARBA" id="ARBA00022833"/>
    </source>
</evidence>
<dbReference type="PANTHER" id="PTHR24379:SF121">
    <property type="entry name" value="C2H2-TYPE DOMAIN-CONTAINING PROTEIN"/>
    <property type="match status" value="1"/>
</dbReference>
<feature type="compositionally biased region" description="Acidic residues" evidence="6">
    <location>
        <begin position="221"/>
        <end position="230"/>
    </location>
</feature>
<dbReference type="Pfam" id="PF00096">
    <property type="entry name" value="zf-C2H2"/>
    <property type="match status" value="2"/>
</dbReference>
<sequence>MEVQASKAVRLQRVSHAPIKTESIKEEDLPKITMQKAAPARKASAQQQQQTRTLTVESLRRIVCCLCFETKADVGRVSAFGAFADQTFLSDIVRTCFGVDIDEEQFCTDVCEQCLVRIEITWQFYRKVNANASALKDLYRSINNNVEPLNTSRVHHSQEGSKHKKEFSIRSMKVPKLTKPKSPTKIAVKRPSSNIGQNKNNHSIKEPPIIDQESSDHSSQESDEDSESDGLSEHPFFAEHTKSVYNCHLCPQTFDRSQTLHVHQLNAHQTDNDKILCHLCPKWFSSRHFQDHVRNTHMEEKVICTICGQSYTSTNLQRHMRIHTKERPYACKLCTYTCNQSTSLKQHVLRIHMGDHTNKRTRIAKGPRKPKQPKNICTICDAAFHHALSLERHIARIHMGIKPPPRSPPPEGTPIKKRASRLHPCPVCEQKFFRQSKLITHLEETHPDHQATFIQCEDCPERFLHKRGYNNHRMYRHSEKTYKCDHCGEDQPSAPIFYNHKMRCYQRDLPAAGSSQG</sequence>
<name>A0ABM1ZHV0_AEDAL</name>
<evidence type="ECO:0000313" key="9">
    <source>
        <dbReference type="Proteomes" id="UP000069940"/>
    </source>
</evidence>
<dbReference type="GeneID" id="109412303"/>
<dbReference type="SMART" id="SM00868">
    <property type="entry name" value="zf-AD"/>
    <property type="match status" value="1"/>
</dbReference>
<evidence type="ECO:0000256" key="2">
    <source>
        <dbReference type="ARBA" id="ARBA00022737"/>
    </source>
</evidence>
<feature type="domain" description="C2H2-type" evidence="7">
    <location>
        <begin position="245"/>
        <end position="273"/>
    </location>
</feature>
<keyword evidence="4" id="KW-0862">Zinc</keyword>
<dbReference type="InterPro" id="IPR013087">
    <property type="entry name" value="Znf_C2H2_type"/>
</dbReference>
<dbReference type="InterPro" id="IPR036236">
    <property type="entry name" value="Znf_C2H2_sf"/>
</dbReference>
<feature type="region of interest" description="Disordered" evidence="6">
    <location>
        <begin position="149"/>
        <end position="233"/>
    </location>
</feature>
<dbReference type="PROSITE" id="PS00028">
    <property type="entry name" value="ZINC_FINGER_C2H2_1"/>
    <property type="match status" value="5"/>
</dbReference>
<dbReference type="InterPro" id="IPR012934">
    <property type="entry name" value="Znf_AD"/>
</dbReference>
<keyword evidence="9" id="KW-1185">Reference proteome</keyword>
<dbReference type="SMART" id="SM00355">
    <property type="entry name" value="ZnF_C2H2"/>
    <property type="match status" value="7"/>
</dbReference>
<dbReference type="EnsemblMetazoa" id="AALFPA23_018665.R27386">
    <property type="protein sequence ID" value="AALFPA23_018665.P27386"/>
    <property type="gene ID" value="AALFPA23_018665"/>
</dbReference>
<dbReference type="SUPFAM" id="SSF57667">
    <property type="entry name" value="beta-beta-alpha zinc fingers"/>
    <property type="match status" value="3"/>
</dbReference>